<organism evidence="2">
    <name type="scientific">Rhizophora mucronata</name>
    <name type="common">Asiatic mangrove</name>
    <dbReference type="NCBI Taxonomy" id="61149"/>
    <lineage>
        <taxon>Eukaryota</taxon>
        <taxon>Viridiplantae</taxon>
        <taxon>Streptophyta</taxon>
        <taxon>Embryophyta</taxon>
        <taxon>Tracheophyta</taxon>
        <taxon>Spermatophyta</taxon>
        <taxon>Magnoliopsida</taxon>
        <taxon>eudicotyledons</taxon>
        <taxon>Gunneridae</taxon>
        <taxon>Pentapetalae</taxon>
        <taxon>rosids</taxon>
        <taxon>fabids</taxon>
        <taxon>Malpighiales</taxon>
        <taxon>Rhizophoraceae</taxon>
        <taxon>Rhizophora</taxon>
    </lineage>
</organism>
<reference evidence="2" key="1">
    <citation type="submission" date="2018-02" db="EMBL/GenBank/DDBJ databases">
        <title>Rhizophora mucronata_Transcriptome.</title>
        <authorList>
            <person name="Meera S.P."/>
            <person name="Sreeshan A."/>
            <person name="Augustine A."/>
        </authorList>
    </citation>
    <scope>NUCLEOTIDE SEQUENCE</scope>
    <source>
        <tissue evidence="2">Leaf</tissue>
    </source>
</reference>
<name>A0A2P2QCY5_RHIMU</name>
<sequence>MNPSSASPAMGPTWGPYKHPEMGRIGTRRWRRASGLAEWISASQAVQSDAASALHKKAAGACSQASHTQTRSCRHATLLAACTRASQPAQR</sequence>
<evidence type="ECO:0000313" key="2">
    <source>
        <dbReference type="EMBL" id="MBX64876.1"/>
    </source>
</evidence>
<proteinExistence type="predicted"/>
<dbReference type="EMBL" id="GGEC01084392">
    <property type="protein sequence ID" value="MBX64876.1"/>
    <property type="molecule type" value="Transcribed_RNA"/>
</dbReference>
<feature type="region of interest" description="Disordered" evidence="1">
    <location>
        <begin position="1"/>
        <end position="22"/>
    </location>
</feature>
<evidence type="ECO:0000256" key="1">
    <source>
        <dbReference type="SAM" id="MobiDB-lite"/>
    </source>
</evidence>
<protein>
    <submittedName>
        <fullName evidence="2">Uncharacterized protein</fullName>
    </submittedName>
</protein>
<dbReference type="AlphaFoldDB" id="A0A2P2QCY5"/>
<accession>A0A2P2QCY5</accession>